<dbReference type="GO" id="GO:0005576">
    <property type="term" value="C:extracellular region"/>
    <property type="evidence" value="ECO:0007669"/>
    <property type="project" value="UniProtKB-SubCell"/>
</dbReference>
<evidence type="ECO:0000256" key="3">
    <source>
        <dbReference type="ARBA" id="ARBA00022525"/>
    </source>
</evidence>
<comment type="subcellular location">
    <subcellularLocation>
        <location evidence="1">Secreted</location>
    </subcellularLocation>
</comment>
<sequence>MHQQWLDYYTTREGRDWHESMYISQPFAKIIRDSLPTSEHRDFHLYGDQECPTKLVSDDAPVQERAHCPWFNVINNDRKRYPNELTEARCKCDRCIGVDGLSQCEPVYYNVHVLRRTEQCDHEGYYKWQSGWQKISVGCTCARRPTV</sequence>
<comment type="similarity">
    <text evidence="2">Belongs to the IL-17 family.</text>
</comment>
<name>A0AAD9NY42_RIDPI</name>
<dbReference type="AlphaFoldDB" id="A0AAD9NY42"/>
<dbReference type="SUPFAM" id="SSF57501">
    <property type="entry name" value="Cystine-knot cytokines"/>
    <property type="match status" value="1"/>
</dbReference>
<evidence type="ECO:0000256" key="4">
    <source>
        <dbReference type="ARBA" id="ARBA00022729"/>
    </source>
</evidence>
<dbReference type="GO" id="GO:0005125">
    <property type="term" value="F:cytokine activity"/>
    <property type="evidence" value="ECO:0007669"/>
    <property type="project" value="InterPro"/>
</dbReference>
<dbReference type="InterPro" id="IPR029034">
    <property type="entry name" value="Cystine-knot_cytokine"/>
</dbReference>
<evidence type="ECO:0000256" key="1">
    <source>
        <dbReference type="ARBA" id="ARBA00004613"/>
    </source>
</evidence>
<evidence type="ECO:0000313" key="6">
    <source>
        <dbReference type="Proteomes" id="UP001209878"/>
    </source>
</evidence>
<proteinExistence type="inferred from homology"/>
<evidence type="ECO:0008006" key="7">
    <source>
        <dbReference type="Google" id="ProtNLM"/>
    </source>
</evidence>
<keyword evidence="6" id="KW-1185">Reference proteome</keyword>
<protein>
    <recommendedName>
        <fullName evidence="7">Interleukin 17-like protein</fullName>
    </recommendedName>
</protein>
<dbReference type="Pfam" id="PF06083">
    <property type="entry name" value="IL17"/>
    <property type="match status" value="1"/>
</dbReference>
<accession>A0AAD9NY42</accession>
<dbReference type="Gene3D" id="2.10.90.10">
    <property type="entry name" value="Cystine-knot cytokines"/>
    <property type="match status" value="1"/>
</dbReference>
<keyword evidence="4" id="KW-0732">Signal</keyword>
<keyword evidence="3" id="KW-0964">Secreted</keyword>
<organism evidence="5 6">
    <name type="scientific">Ridgeia piscesae</name>
    <name type="common">Tubeworm</name>
    <dbReference type="NCBI Taxonomy" id="27915"/>
    <lineage>
        <taxon>Eukaryota</taxon>
        <taxon>Metazoa</taxon>
        <taxon>Spiralia</taxon>
        <taxon>Lophotrochozoa</taxon>
        <taxon>Annelida</taxon>
        <taxon>Polychaeta</taxon>
        <taxon>Sedentaria</taxon>
        <taxon>Canalipalpata</taxon>
        <taxon>Sabellida</taxon>
        <taxon>Siboglinidae</taxon>
        <taxon>Ridgeia</taxon>
    </lineage>
</organism>
<dbReference type="EMBL" id="JAODUO010000258">
    <property type="protein sequence ID" value="KAK2184636.1"/>
    <property type="molecule type" value="Genomic_DNA"/>
</dbReference>
<gene>
    <name evidence="5" type="ORF">NP493_259g00016</name>
</gene>
<dbReference type="InterPro" id="IPR010345">
    <property type="entry name" value="IL-17_fam"/>
</dbReference>
<evidence type="ECO:0000256" key="2">
    <source>
        <dbReference type="ARBA" id="ARBA00007236"/>
    </source>
</evidence>
<reference evidence="5" key="1">
    <citation type="journal article" date="2023" name="Mol. Biol. Evol.">
        <title>Third-Generation Sequencing Reveals the Adaptive Role of the Epigenome in Three Deep-Sea Polychaetes.</title>
        <authorList>
            <person name="Perez M."/>
            <person name="Aroh O."/>
            <person name="Sun Y."/>
            <person name="Lan Y."/>
            <person name="Juniper S.K."/>
            <person name="Young C.R."/>
            <person name="Angers B."/>
            <person name="Qian P.Y."/>
        </authorList>
    </citation>
    <scope>NUCLEOTIDE SEQUENCE</scope>
    <source>
        <strain evidence="5">R07B-5</strain>
    </source>
</reference>
<dbReference type="Proteomes" id="UP001209878">
    <property type="component" value="Unassembled WGS sequence"/>
</dbReference>
<comment type="caution">
    <text evidence="5">The sequence shown here is derived from an EMBL/GenBank/DDBJ whole genome shotgun (WGS) entry which is preliminary data.</text>
</comment>
<evidence type="ECO:0000313" key="5">
    <source>
        <dbReference type="EMBL" id="KAK2184636.1"/>
    </source>
</evidence>